<evidence type="ECO:0000256" key="10">
    <source>
        <dbReference type="ARBA" id="ARBA00023134"/>
    </source>
</evidence>
<protein>
    <recommendedName>
        <fullName evidence="11">tRNA modification GTPase MnmE</fullName>
        <ecNumber evidence="11">3.6.-.-</ecNumber>
    </recommendedName>
</protein>
<dbReference type="Gene3D" id="3.40.50.300">
    <property type="entry name" value="P-loop containing nucleotide triphosphate hydrolases"/>
    <property type="match status" value="1"/>
</dbReference>
<dbReference type="SUPFAM" id="SSF116878">
    <property type="entry name" value="TrmE connector domain"/>
    <property type="match status" value="1"/>
</dbReference>
<keyword evidence="5 11" id="KW-0479">Metal-binding</keyword>
<dbReference type="Pfam" id="PF01926">
    <property type="entry name" value="MMR_HSR1"/>
    <property type="match status" value="1"/>
</dbReference>
<dbReference type="SUPFAM" id="SSF52540">
    <property type="entry name" value="P-loop containing nucleoside triphosphate hydrolases"/>
    <property type="match status" value="1"/>
</dbReference>
<evidence type="ECO:0000256" key="9">
    <source>
        <dbReference type="ARBA" id="ARBA00022958"/>
    </source>
</evidence>
<feature type="binding site" evidence="11">
    <location>
        <begin position="373"/>
        <end position="375"/>
    </location>
    <ligand>
        <name>GTP</name>
        <dbReference type="ChEBI" id="CHEBI:37565"/>
    </ligand>
</feature>
<dbReference type="GO" id="GO:0005829">
    <property type="term" value="C:cytosol"/>
    <property type="evidence" value="ECO:0007669"/>
    <property type="project" value="TreeGrafter"/>
</dbReference>
<dbReference type="InterPro" id="IPR027368">
    <property type="entry name" value="MnmE_dom2"/>
</dbReference>
<feature type="binding site" evidence="11">
    <location>
        <position position="240"/>
    </location>
    <ligand>
        <name>K(+)</name>
        <dbReference type="ChEBI" id="CHEBI:29103"/>
    </ligand>
</feature>
<dbReference type="GO" id="GO:0005525">
    <property type="term" value="F:GTP binding"/>
    <property type="evidence" value="ECO:0007669"/>
    <property type="project" value="UniProtKB-UniRule"/>
</dbReference>
<feature type="binding site" evidence="11">
    <location>
        <position position="470"/>
    </location>
    <ligand>
        <name>(6S)-5-formyl-5,6,7,8-tetrahydrofolate</name>
        <dbReference type="ChEBI" id="CHEBI:57457"/>
    </ligand>
</feature>
<dbReference type="EMBL" id="LJPT01000016">
    <property type="protein sequence ID" value="KPW52276.1"/>
    <property type="molecule type" value="Genomic_DNA"/>
</dbReference>
<dbReference type="GO" id="GO:0030488">
    <property type="term" value="P:tRNA methylation"/>
    <property type="evidence" value="ECO:0007669"/>
    <property type="project" value="TreeGrafter"/>
</dbReference>
<keyword evidence="3 11" id="KW-0963">Cytoplasm</keyword>
<dbReference type="Pfam" id="PF12631">
    <property type="entry name" value="MnmE_helical"/>
    <property type="match status" value="1"/>
</dbReference>
<keyword evidence="8 11" id="KW-0460">Magnesium</keyword>
<feature type="binding site" evidence="11">
    <location>
        <begin position="284"/>
        <end position="287"/>
    </location>
    <ligand>
        <name>GTP</name>
        <dbReference type="ChEBI" id="CHEBI:37565"/>
    </ligand>
</feature>
<keyword evidence="6 11" id="KW-0547">Nucleotide-binding</keyword>
<comment type="caution">
    <text evidence="14">The sequence shown here is derived from an EMBL/GenBank/DDBJ whole genome shotgun (WGS) entry which is preliminary data.</text>
</comment>
<dbReference type="PANTHER" id="PTHR42714">
    <property type="entry name" value="TRNA MODIFICATION GTPASE GTPBP3"/>
    <property type="match status" value="1"/>
</dbReference>
<dbReference type="CDD" id="cd04164">
    <property type="entry name" value="trmE"/>
    <property type="match status" value="1"/>
</dbReference>
<sequence>MGRFAIRHLSWSRTMNVPRETIAAIATAQGRGGVGIVRVSGPLAGKTAQAITGRMPKPRFAHYGPFADESGQVLDEGIALYFPGPNSFTGEDVLELQGHGGPIVLDMLLQRCLQLGSRLARPGEFSERAFLNDKLDLAQAEAIADLIEASSAQAARNALRSLQGVFSQRVDNLTEKLISLRIYVEAAIDFPEEEIDFLADGHVLGMLDDVRAELSTVLREAGQGALLRDGMTVVIAGRPNAGKSSLLNALAGREAAIVTEIAGTTRDVLREHIHIDGMPLHVVDTAGLRDTQDQVEMIGVQRALKAIGEADRILLVVDATAPEAADPFALWPEFLEQRPDPAKVTLIRNKADLSGDSIALQTSADGHVTISLSARSGGEGLELLREHLKACMGYEQTSESSFSARRRHLEALRHASDSLEHGRAQLTLAGAGELLAEDLRQAQQALGEITGAFSSDDLLGRIFSSFCIGK</sequence>
<dbReference type="FunFam" id="3.30.1360.120:FF:000001">
    <property type="entry name" value="tRNA modification GTPase MnmE"/>
    <property type="match status" value="1"/>
</dbReference>
<keyword evidence="4 11" id="KW-0819">tRNA processing</keyword>
<feature type="binding site" evidence="11">
    <location>
        <position position="95"/>
    </location>
    <ligand>
        <name>(6S)-5-formyl-5,6,7,8-tetrahydrofolate</name>
        <dbReference type="ChEBI" id="CHEBI:57457"/>
    </ligand>
</feature>
<dbReference type="FunFam" id="3.40.50.300:FF:000249">
    <property type="entry name" value="tRNA modification GTPase MnmE"/>
    <property type="match status" value="1"/>
</dbReference>
<evidence type="ECO:0000256" key="6">
    <source>
        <dbReference type="ARBA" id="ARBA00022741"/>
    </source>
</evidence>
<feature type="binding site" evidence="11">
    <location>
        <position position="261"/>
    </location>
    <ligand>
        <name>K(+)</name>
        <dbReference type="ChEBI" id="CHEBI:29103"/>
    </ligand>
</feature>
<comment type="similarity">
    <text evidence="2 11 12">Belongs to the TRAFAC class TrmE-Era-EngA-EngB-Septin-like GTPase superfamily. TrmE GTPase family.</text>
</comment>
<evidence type="ECO:0000313" key="14">
    <source>
        <dbReference type="EMBL" id="KPW52276.1"/>
    </source>
</evidence>
<feature type="domain" description="TrmE-type G" evidence="13">
    <location>
        <begin position="230"/>
        <end position="393"/>
    </location>
</feature>
<evidence type="ECO:0000256" key="3">
    <source>
        <dbReference type="ARBA" id="ARBA00022490"/>
    </source>
</evidence>
<dbReference type="NCBIfam" id="TIGR00450">
    <property type="entry name" value="mnmE_trmE_thdF"/>
    <property type="match status" value="1"/>
</dbReference>
<evidence type="ECO:0000259" key="13">
    <source>
        <dbReference type="PROSITE" id="PS51709"/>
    </source>
</evidence>
<dbReference type="EC" id="3.6.-.-" evidence="11"/>
<proteinExistence type="inferred from homology"/>
<dbReference type="AlphaFoldDB" id="A0A0P9JND5"/>
<evidence type="ECO:0000256" key="4">
    <source>
        <dbReference type="ARBA" id="ARBA00022694"/>
    </source>
</evidence>
<dbReference type="Gene3D" id="3.30.1360.120">
    <property type="entry name" value="Probable tRNA modification gtpase trme, domain 1"/>
    <property type="match status" value="1"/>
</dbReference>
<dbReference type="InterPro" id="IPR005225">
    <property type="entry name" value="Small_GTP-bd"/>
</dbReference>
<evidence type="ECO:0000256" key="1">
    <source>
        <dbReference type="ARBA" id="ARBA00004496"/>
    </source>
</evidence>
<comment type="function">
    <text evidence="11">Exhibits a very high intrinsic GTPase hydrolysis rate. Involved in the addition of a carboxymethylaminomethyl (cmnm) group at the wobble position (U34) of certain tRNAs, forming tRNA-cmnm(5)s(2)U34.</text>
</comment>
<feature type="binding site" evidence="11">
    <location>
        <position position="38"/>
    </location>
    <ligand>
        <name>(6S)-5-formyl-5,6,7,8-tetrahydrofolate</name>
        <dbReference type="ChEBI" id="CHEBI:57457"/>
    </ligand>
</feature>
<feature type="binding site" evidence="11">
    <location>
        <begin position="349"/>
        <end position="352"/>
    </location>
    <ligand>
        <name>GTP</name>
        <dbReference type="ChEBI" id="CHEBI:37565"/>
    </ligand>
</feature>
<evidence type="ECO:0000256" key="12">
    <source>
        <dbReference type="RuleBase" id="RU003313"/>
    </source>
</evidence>
<dbReference type="GO" id="GO:0046872">
    <property type="term" value="F:metal ion binding"/>
    <property type="evidence" value="ECO:0007669"/>
    <property type="project" value="UniProtKB-KW"/>
</dbReference>
<dbReference type="NCBIfam" id="NF003661">
    <property type="entry name" value="PRK05291.1-3"/>
    <property type="match status" value="1"/>
</dbReference>
<feature type="binding site" evidence="11">
    <location>
        <begin position="240"/>
        <end position="245"/>
    </location>
    <ligand>
        <name>GTP</name>
        <dbReference type="ChEBI" id="CHEBI:37565"/>
    </ligand>
</feature>
<name>A0A0P9JND5_9PSED</name>
<feature type="binding site" evidence="11">
    <location>
        <position position="134"/>
    </location>
    <ligand>
        <name>(6S)-5-formyl-5,6,7,8-tetrahydrofolate</name>
        <dbReference type="ChEBI" id="CHEBI:57457"/>
    </ligand>
</feature>
<evidence type="ECO:0000256" key="2">
    <source>
        <dbReference type="ARBA" id="ARBA00011043"/>
    </source>
</evidence>
<comment type="subcellular location">
    <subcellularLocation>
        <location evidence="1 11">Cytoplasm</location>
    </subcellularLocation>
</comment>
<dbReference type="GO" id="GO:0002098">
    <property type="term" value="P:tRNA wobble uridine modification"/>
    <property type="evidence" value="ECO:0007669"/>
    <property type="project" value="TreeGrafter"/>
</dbReference>
<keyword evidence="7 11" id="KW-0378">Hydrolase</keyword>
<dbReference type="InterPro" id="IPR031168">
    <property type="entry name" value="G_TrmE"/>
</dbReference>
<dbReference type="PATRIC" id="fig|251702.3.peg.1796"/>
<feature type="binding site" evidence="11">
    <location>
        <position position="259"/>
    </location>
    <ligand>
        <name>K(+)</name>
        <dbReference type="ChEBI" id="CHEBI:29103"/>
    </ligand>
</feature>
<comment type="cofactor">
    <cofactor evidence="11">
        <name>K(+)</name>
        <dbReference type="ChEBI" id="CHEBI:29103"/>
    </cofactor>
    <text evidence="11">Binds 1 potassium ion per subunit.</text>
</comment>
<dbReference type="InterPro" id="IPR025867">
    <property type="entry name" value="MnmE_helical"/>
</dbReference>
<dbReference type="HAMAP" id="MF_00379">
    <property type="entry name" value="GTPase_MnmE"/>
    <property type="match status" value="1"/>
</dbReference>
<dbReference type="InterPro" id="IPR006073">
    <property type="entry name" value="GTP-bd"/>
</dbReference>
<dbReference type="InterPro" id="IPR027266">
    <property type="entry name" value="TrmE/GcvT-like"/>
</dbReference>
<dbReference type="PRINTS" id="PR00326">
    <property type="entry name" value="GTP1OBG"/>
</dbReference>
<dbReference type="NCBIfam" id="TIGR00231">
    <property type="entry name" value="small_GTP"/>
    <property type="match status" value="1"/>
</dbReference>
<feature type="binding site" evidence="11">
    <location>
        <begin position="259"/>
        <end position="265"/>
    </location>
    <ligand>
        <name>GTP</name>
        <dbReference type="ChEBI" id="CHEBI:37565"/>
    </ligand>
</feature>
<evidence type="ECO:0000256" key="11">
    <source>
        <dbReference type="HAMAP-Rule" id="MF_00379"/>
    </source>
</evidence>
<dbReference type="PROSITE" id="PS51709">
    <property type="entry name" value="G_TRME"/>
    <property type="match status" value="1"/>
</dbReference>
<feature type="binding site" evidence="11">
    <location>
        <position position="265"/>
    </location>
    <ligand>
        <name>Mg(2+)</name>
        <dbReference type="ChEBI" id="CHEBI:18420"/>
    </ligand>
</feature>
<feature type="binding site" evidence="11">
    <location>
        <position position="244"/>
    </location>
    <ligand>
        <name>Mg(2+)</name>
        <dbReference type="ChEBI" id="CHEBI:18420"/>
    </ligand>
</feature>
<evidence type="ECO:0000313" key="15">
    <source>
        <dbReference type="Proteomes" id="UP000050425"/>
    </source>
</evidence>
<gene>
    <name evidence="11" type="primary">mnmE</name>
    <name evidence="11" type="synonym">trmE</name>
    <name evidence="14" type="ORF">ALO88_01335</name>
</gene>
<evidence type="ECO:0000256" key="7">
    <source>
        <dbReference type="ARBA" id="ARBA00022801"/>
    </source>
</evidence>
<dbReference type="InterPro" id="IPR018948">
    <property type="entry name" value="GTP-bd_TrmE_N"/>
</dbReference>
<dbReference type="Gene3D" id="1.20.120.430">
    <property type="entry name" value="tRNA modification GTPase MnmE domain 2"/>
    <property type="match status" value="1"/>
</dbReference>
<feature type="binding site" evidence="11">
    <location>
        <position position="264"/>
    </location>
    <ligand>
        <name>K(+)</name>
        <dbReference type="ChEBI" id="CHEBI:29103"/>
    </ligand>
</feature>
<keyword evidence="10 11" id="KW-0342">GTP-binding</keyword>
<evidence type="ECO:0000256" key="5">
    <source>
        <dbReference type="ARBA" id="ARBA00022723"/>
    </source>
</evidence>
<dbReference type="InterPro" id="IPR027417">
    <property type="entry name" value="P-loop_NTPase"/>
</dbReference>
<evidence type="ECO:0000256" key="8">
    <source>
        <dbReference type="ARBA" id="ARBA00022842"/>
    </source>
</evidence>
<reference evidence="14 15" key="1">
    <citation type="submission" date="2015-09" db="EMBL/GenBank/DDBJ databases">
        <title>Genome announcement of multiple Pseudomonas syringae strains.</title>
        <authorList>
            <person name="Thakur S."/>
            <person name="Wang P.W."/>
            <person name="Gong Y."/>
            <person name="Weir B.S."/>
            <person name="Guttman D.S."/>
        </authorList>
    </citation>
    <scope>NUCLEOTIDE SEQUENCE [LARGE SCALE GENOMIC DNA]</scope>
    <source>
        <strain evidence="14 15">ICMP4303</strain>
    </source>
</reference>
<comment type="subunit">
    <text evidence="11">Homodimer. Heterotetramer of two MnmE and two MnmG subunits.</text>
</comment>
<dbReference type="InterPro" id="IPR004520">
    <property type="entry name" value="GTPase_MnmE"/>
</dbReference>
<dbReference type="CDD" id="cd14858">
    <property type="entry name" value="TrmE_N"/>
    <property type="match status" value="1"/>
</dbReference>
<dbReference type="PANTHER" id="PTHR42714:SF2">
    <property type="entry name" value="TRNA MODIFICATION GTPASE GTPBP3, MITOCHONDRIAL"/>
    <property type="match status" value="1"/>
</dbReference>
<accession>A0A0P9JND5</accession>
<dbReference type="Proteomes" id="UP000050425">
    <property type="component" value="Unassembled WGS sequence"/>
</dbReference>
<keyword evidence="9 11" id="KW-0630">Potassium</keyword>
<dbReference type="GO" id="GO:0003924">
    <property type="term" value="F:GTPase activity"/>
    <property type="evidence" value="ECO:0007669"/>
    <property type="project" value="UniProtKB-UniRule"/>
</dbReference>
<organism evidence="14 15">
    <name type="scientific">Pseudomonas syringae pv. antirrhini</name>
    <dbReference type="NCBI Taxonomy" id="251702"/>
    <lineage>
        <taxon>Bacteria</taxon>
        <taxon>Pseudomonadati</taxon>
        <taxon>Pseudomonadota</taxon>
        <taxon>Gammaproteobacteria</taxon>
        <taxon>Pseudomonadales</taxon>
        <taxon>Pseudomonadaceae</taxon>
        <taxon>Pseudomonas</taxon>
    </lineage>
</organism>
<dbReference type="Pfam" id="PF10396">
    <property type="entry name" value="TrmE_N"/>
    <property type="match status" value="1"/>
</dbReference>